<organism evidence="1 2">
    <name type="scientific">Sediminibacterium goheungense</name>
    <dbReference type="NCBI Taxonomy" id="1086393"/>
    <lineage>
        <taxon>Bacteria</taxon>
        <taxon>Pseudomonadati</taxon>
        <taxon>Bacteroidota</taxon>
        <taxon>Chitinophagia</taxon>
        <taxon>Chitinophagales</taxon>
        <taxon>Chitinophagaceae</taxon>
        <taxon>Sediminibacterium</taxon>
    </lineage>
</organism>
<dbReference type="OrthoDB" id="652198at2"/>
<accession>A0A4R6IUT0</accession>
<dbReference type="RefSeq" id="WP_133474232.1">
    <property type="nucleotide sequence ID" value="NZ_SNWP01000011.1"/>
</dbReference>
<reference evidence="1 2" key="1">
    <citation type="submission" date="2019-03" db="EMBL/GenBank/DDBJ databases">
        <title>Genomic Encyclopedia of Archaeal and Bacterial Type Strains, Phase II (KMG-II): from individual species to whole genera.</title>
        <authorList>
            <person name="Goeker M."/>
        </authorList>
    </citation>
    <scope>NUCLEOTIDE SEQUENCE [LARGE SCALE GENOMIC DNA]</scope>
    <source>
        <strain evidence="1 2">DSM 28323</strain>
    </source>
</reference>
<protein>
    <submittedName>
        <fullName evidence="1">Uncharacterized protein</fullName>
    </submittedName>
</protein>
<dbReference type="EMBL" id="SNWP01000011">
    <property type="protein sequence ID" value="TDO26379.1"/>
    <property type="molecule type" value="Genomic_DNA"/>
</dbReference>
<proteinExistence type="predicted"/>
<comment type="caution">
    <text evidence="1">The sequence shown here is derived from an EMBL/GenBank/DDBJ whole genome shotgun (WGS) entry which is preliminary data.</text>
</comment>
<name>A0A4R6IUT0_9BACT</name>
<evidence type="ECO:0000313" key="2">
    <source>
        <dbReference type="Proteomes" id="UP000295741"/>
    </source>
</evidence>
<keyword evidence="2" id="KW-1185">Reference proteome</keyword>
<dbReference type="Proteomes" id="UP000295741">
    <property type="component" value="Unassembled WGS sequence"/>
</dbReference>
<sequence length="201" mass="22138">MKFILSCFTAILLLTSCSSDQKRVVVFSKGSVDINTDTKTIKATDGAGHEDKTVDFVGKTVELTLNTPSGDAKVTLTENGYYIVNVKNDTIIGSQVNYSDPQLSNQVITQEALRVKIDSLHNLVNNKNVGKATRNFYILPNSAVHLTDNFDAIVVGPFHQMRSAESKDGKAPEVYRFYSIKEIRETIAKLEGMTGGKKTEE</sequence>
<evidence type="ECO:0000313" key="1">
    <source>
        <dbReference type="EMBL" id="TDO26379.1"/>
    </source>
</evidence>
<dbReference type="AlphaFoldDB" id="A0A4R6IUT0"/>
<dbReference type="PROSITE" id="PS51257">
    <property type="entry name" value="PROKAR_LIPOPROTEIN"/>
    <property type="match status" value="1"/>
</dbReference>
<gene>
    <name evidence="1" type="ORF">BC659_1685</name>
</gene>